<gene>
    <name evidence="1" type="ORF">HAX54_002939</name>
</gene>
<accession>A0ABS8T6T5</accession>
<evidence type="ECO:0000313" key="2">
    <source>
        <dbReference type="Proteomes" id="UP000823775"/>
    </source>
</evidence>
<name>A0ABS8T6T5_DATST</name>
<proteinExistence type="predicted"/>
<protein>
    <submittedName>
        <fullName evidence="1">Uncharacterized protein</fullName>
    </submittedName>
</protein>
<reference evidence="1 2" key="1">
    <citation type="journal article" date="2021" name="BMC Genomics">
        <title>Datura genome reveals duplications of psychoactive alkaloid biosynthetic genes and high mutation rate following tissue culture.</title>
        <authorList>
            <person name="Rajewski A."/>
            <person name="Carter-House D."/>
            <person name="Stajich J."/>
            <person name="Litt A."/>
        </authorList>
    </citation>
    <scope>NUCLEOTIDE SEQUENCE [LARGE SCALE GENOMIC DNA]</scope>
    <source>
        <strain evidence="1">AR-01</strain>
    </source>
</reference>
<sequence length="75" mass="8975">MKKANHLSPDTFSVPSVIREFARNGVDFEKNIINEFVRFFIIKMLIWCKTKILQFSARKLNFIFQISILILLRVW</sequence>
<organism evidence="1 2">
    <name type="scientific">Datura stramonium</name>
    <name type="common">Jimsonweed</name>
    <name type="synonym">Common thornapple</name>
    <dbReference type="NCBI Taxonomy" id="4076"/>
    <lineage>
        <taxon>Eukaryota</taxon>
        <taxon>Viridiplantae</taxon>
        <taxon>Streptophyta</taxon>
        <taxon>Embryophyta</taxon>
        <taxon>Tracheophyta</taxon>
        <taxon>Spermatophyta</taxon>
        <taxon>Magnoliopsida</taxon>
        <taxon>eudicotyledons</taxon>
        <taxon>Gunneridae</taxon>
        <taxon>Pentapetalae</taxon>
        <taxon>asterids</taxon>
        <taxon>lamiids</taxon>
        <taxon>Solanales</taxon>
        <taxon>Solanaceae</taxon>
        <taxon>Solanoideae</taxon>
        <taxon>Datureae</taxon>
        <taxon>Datura</taxon>
    </lineage>
</organism>
<comment type="caution">
    <text evidence="1">The sequence shown here is derived from an EMBL/GenBank/DDBJ whole genome shotgun (WGS) entry which is preliminary data.</text>
</comment>
<dbReference type="EMBL" id="JACEIK010001132">
    <property type="protein sequence ID" value="MCD7466329.1"/>
    <property type="molecule type" value="Genomic_DNA"/>
</dbReference>
<evidence type="ECO:0000313" key="1">
    <source>
        <dbReference type="EMBL" id="MCD7466329.1"/>
    </source>
</evidence>
<dbReference type="Proteomes" id="UP000823775">
    <property type="component" value="Unassembled WGS sequence"/>
</dbReference>
<keyword evidence="2" id="KW-1185">Reference proteome</keyword>